<keyword evidence="2 4" id="KW-0479">Metal-binding</keyword>
<evidence type="ECO:0000313" key="8">
    <source>
        <dbReference type="Proteomes" id="UP001477870"/>
    </source>
</evidence>
<evidence type="ECO:0000256" key="3">
    <source>
        <dbReference type="ARBA" id="ARBA00023004"/>
    </source>
</evidence>
<evidence type="ECO:0000313" key="7">
    <source>
        <dbReference type="EMBL" id="MEM5502327.1"/>
    </source>
</evidence>
<keyword evidence="3 4" id="KW-0408">Iron</keyword>
<keyword evidence="8" id="KW-1185">Reference proteome</keyword>
<dbReference type="Gene3D" id="1.10.760.10">
    <property type="entry name" value="Cytochrome c-like domain"/>
    <property type="match status" value="1"/>
</dbReference>
<organism evidence="7 8">
    <name type="scientific">Ahrensia kielensis</name>
    <dbReference type="NCBI Taxonomy" id="76980"/>
    <lineage>
        <taxon>Bacteria</taxon>
        <taxon>Pseudomonadati</taxon>
        <taxon>Pseudomonadota</taxon>
        <taxon>Alphaproteobacteria</taxon>
        <taxon>Hyphomicrobiales</taxon>
        <taxon>Ahrensiaceae</taxon>
        <taxon>Ahrensia</taxon>
    </lineage>
</organism>
<dbReference type="SUPFAM" id="SSF46626">
    <property type="entry name" value="Cytochrome c"/>
    <property type="match status" value="2"/>
</dbReference>
<evidence type="ECO:0000259" key="6">
    <source>
        <dbReference type="PROSITE" id="PS51007"/>
    </source>
</evidence>
<dbReference type="PANTHER" id="PTHR35008">
    <property type="entry name" value="BLL4482 PROTEIN-RELATED"/>
    <property type="match status" value="1"/>
</dbReference>
<dbReference type="PROSITE" id="PS51007">
    <property type="entry name" value="CYTC"/>
    <property type="match status" value="2"/>
</dbReference>
<comment type="caution">
    <text evidence="7">The sequence shown here is derived from an EMBL/GenBank/DDBJ whole genome shotgun (WGS) entry which is preliminary data.</text>
</comment>
<protein>
    <submittedName>
        <fullName evidence="7">Cytochrome c</fullName>
    </submittedName>
</protein>
<feature type="region of interest" description="Disordered" evidence="5">
    <location>
        <begin position="227"/>
        <end position="247"/>
    </location>
</feature>
<dbReference type="EMBL" id="JBBMQO010000006">
    <property type="protein sequence ID" value="MEM5502327.1"/>
    <property type="molecule type" value="Genomic_DNA"/>
</dbReference>
<feature type="domain" description="Cytochrome c" evidence="6">
    <location>
        <begin position="41"/>
        <end position="149"/>
    </location>
</feature>
<proteinExistence type="predicted"/>
<name>A0ABU9T877_9HYPH</name>
<dbReference type="InterPro" id="IPR009056">
    <property type="entry name" value="Cyt_c-like_dom"/>
</dbReference>
<reference evidence="7 8" key="1">
    <citation type="submission" date="2024-03" db="EMBL/GenBank/DDBJ databases">
        <title>Community enrichment and isolation of bacterial strains for fucoidan degradation.</title>
        <authorList>
            <person name="Sichert A."/>
        </authorList>
    </citation>
    <scope>NUCLEOTIDE SEQUENCE [LARGE SCALE GENOMIC DNA]</scope>
    <source>
        <strain evidence="7 8">AS62</strain>
    </source>
</reference>
<dbReference type="InterPro" id="IPR036909">
    <property type="entry name" value="Cyt_c-like_dom_sf"/>
</dbReference>
<dbReference type="RefSeq" id="WP_342848653.1">
    <property type="nucleotide sequence ID" value="NZ_JBBMQO010000006.1"/>
</dbReference>
<feature type="domain" description="Cytochrome c" evidence="6">
    <location>
        <begin position="193"/>
        <end position="302"/>
    </location>
</feature>
<dbReference type="Pfam" id="PF00034">
    <property type="entry name" value="Cytochrom_C"/>
    <property type="match status" value="1"/>
</dbReference>
<evidence type="ECO:0000256" key="4">
    <source>
        <dbReference type="PROSITE-ProRule" id="PRU00433"/>
    </source>
</evidence>
<keyword evidence="1 4" id="KW-0349">Heme</keyword>
<dbReference type="PANTHER" id="PTHR35008:SF8">
    <property type="entry name" value="ALCOHOL DEHYDROGENASE CYTOCHROME C SUBUNIT"/>
    <property type="match status" value="1"/>
</dbReference>
<evidence type="ECO:0000256" key="1">
    <source>
        <dbReference type="ARBA" id="ARBA00022617"/>
    </source>
</evidence>
<dbReference type="Proteomes" id="UP001477870">
    <property type="component" value="Unassembled WGS sequence"/>
</dbReference>
<evidence type="ECO:0000256" key="2">
    <source>
        <dbReference type="ARBA" id="ARBA00022723"/>
    </source>
</evidence>
<evidence type="ECO:0000256" key="5">
    <source>
        <dbReference type="SAM" id="MobiDB-lite"/>
    </source>
</evidence>
<dbReference type="InterPro" id="IPR051459">
    <property type="entry name" value="Cytochrome_c-type_DH"/>
</dbReference>
<accession>A0ABU9T877</accession>
<gene>
    <name evidence="7" type="ORF">WNY59_12100</name>
</gene>
<sequence>MKRLLLALVVTCLIGGAVFWLLTAPQRLDESLFAAIDSHEPDLGNGETLFWAGGCASCHAAPKASGDAKKVLSGGLVLATEFGDFAVPNISPSREHGLGNWSFEDFSNAMKKGVSPEGRHYYPAFPYASYAHMTIEDLSDLFAFLKQLPVSEEADKPSDIAFPFNVRRGLGLWKKLYLNDMPVIRDAALGDDEQLLRGRYLVEGPGHCGECHTPRSLAGGMQRSNWLQGAPSPEGEGRIPGITNGPDDLESWSESDIAYLLETGFTPDFDSVGSSMADVAANYAFVPVSDREAIAAYLKIIQP</sequence>